<dbReference type="RefSeq" id="WP_021707429.1">
    <property type="nucleotide sequence ID" value="NZ_BATJ01000030.1"/>
</dbReference>
<dbReference type="Proteomes" id="UP000016570">
    <property type="component" value="Unassembled WGS sequence"/>
</dbReference>
<feature type="region of interest" description="Disordered" evidence="1">
    <location>
        <begin position="167"/>
        <end position="196"/>
    </location>
</feature>
<dbReference type="eggNOG" id="ENOG5031MKG">
    <property type="taxonomic scope" value="Bacteria"/>
</dbReference>
<evidence type="ECO:0000313" key="3">
    <source>
        <dbReference type="EMBL" id="GAD69465.1"/>
    </source>
</evidence>
<feature type="chain" id="PRO_5004637684" evidence="2">
    <location>
        <begin position="27"/>
        <end position="305"/>
    </location>
</feature>
<protein>
    <submittedName>
        <fullName evidence="3">Uncharacterized protein</fullName>
    </submittedName>
</protein>
<dbReference type="STRING" id="1219065.VPR01S_30_00280"/>
<dbReference type="GO" id="GO:0042834">
    <property type="term" value="F:peptidoglycan binding"/>
    <property type="evidence" value="ECO:0007669"/>
    <property type="project" value="InterPro"/>
</dbReference>
<keyword evidence="2" id="KW-0732">Signal</keyword>
<dbReference type="SUPFAM" id="SSF110997">
    <property type="entry name" value="Sporulation related repeat"/>
    <property type="match status" value="1"/>
</dbReference>
<dbReference type="AlphaFoldDB" id="U3A6Z6"/>
<feature type="signal peptide" evidence="2">
    <location>
        <begin position="1"/>
        <end position="26"/>
    </location>
</feature>
<organism evidence="3 4">
    <name type="scientific">Vibrio proteolyticus NBRC 13287</name>
    <dbReference type="NCBI Taxonomy" id="1219065"/>
    <lineage>
        <taxon>Bacteria</taxon>
        <taxon>Pseudomonadati</taxon>
        <taxon>Pseudomonadota</taxon>
        <taxon>Gammaproteobacteria</taxon>
        <taxon>Vibrionales</taxon>
        <taxon>Vibrionaceae</taxon>
        <taxon>Vibrio</taxon>
    </lineage>
</organism>
<evidence type="ECO:0000256" key="1">
    <source>
        <dbReference type="SAM" id="MobiDB-lite"/>
    </source>
</evidence>
<name>U3A6Z6_VIBPR</name>
<comment type="caution">
    <text evidence="3">The sequence shown here is derived from an EMBL/GenBank/DDBJ whole genome shotgun (WGS) entry which is preliminary data.</text>
</comment>
<evidence type="ECO:0000313" key="4">
    <source>
        <dbReference type="Proteomes" id="UP000016570"/>
    </source>
</evidence>
<feature type="compositionally biased region" description="Low complexity" evidence="1">
    <location>
        <begin position="167"/>
        <end position="195"/>
    </location>
</feature>
<keyword evidence="4" id="KW-1185">Reference proteome</keyword>
<evidence type="ECO:0000256" key="2">
    <source>
        <dbReference type="SAM" id="SignalP"/>
    </source>
</evidence>
<reference evidence="3 4" key="1">
    <citation type="submission" date="2013-09" db="EMBL/GenBank/DDBJ databases">
        <title>Whole genome shotgun sequence of Vibrio proteolyticus NBRC 13287.</title>
        <authorList>
            <person name="Isaki S."/>
            <person name="Hosoyama A."/>
            <person name="Numata M."/>
            <person name="Hashimoto M."/>
            <person name="Hosoyama Y."/>
            <person name="Tsuchikane K."/>
            <person name="Noguchi M."/>
            <person name="Hirakata S."/>
            <person name="Ichikawa N."/>
            <person name="Ohji S."/>
            <person name="Yamazoe A."/>
            <person name="Fujita N."/>
        </authorList>
    </citation>
    <scope>NUCLEOTIDE SEQUENCE [LARGE SCALE GENOMIC DNA]</scope>
    <source>
        <strain evidence="3 4">NBRC 13287</strain>
    </source>
</reference>
<sequence length="305" mass="33418">MAKMSKVRCSSLLGLVALILSAPLSAAQSEEFLCDATQASTNELPVLDKSCPIGKGLWGNQTPRAQQSSFWIQCGMLTKPMPLATAARLYQHLSVDVWGKPEKQGFRCLIGPYEDFAQAKRELAAVKRVPGYQEAFIREVAKGAPVKAVSANPPSVKSKPVTRVAAAKPAQAAKPVANKPAPAAKPAPASKASSKNEISIRLQTQIAGTTYSVPYLMFSDEQFYMEHGLPWNRLSYERALQTCRKIGMRLPGETQWQTLLDTKVMEKKQWPIHLPYWGAERKGLFTSGKVNQLSGSSLLNVMCVK</sequence>
<proteinExistence type="predicted"/>
<dbReference type="InterPro" id="IPR036680">
    <property type="entry name" value="SPOR-like_sf"/>
</dbReference>
<gene>
    <name evidence="3" type="ORF">VPR01S_30_00280</name>
</gene>
<accession>U3A6Z6</accession>
<dbReference type="EMBL" id="BATJ01000030">
    <property type="protein sequence ID" value="GAD69465.1"/>
    <property type="molecule type" value="Genomic_DNA"/>
</dbReference>